<name>A0AAD8KM46_TARER</name>
<keyword evidence="6 9" id="KW-0418">Kinase</keyword>
<dbReference type="EC" id="2.7.1.134" evidence="9"/>
<evidence type="ECO:0000256" key="2">
    <source>
        <dbReference type="ARBA" id="ARBA00011245"/>
    </source>
</evidence>
<sequence length="313" mass="35425">MYAKQHGICFVPIDVSKPLTDQGPFDCIIHKLYDHEWNLNLENFFHSHPKATVIDRPAAIQRLHNRISMLQPITQINIPNLNIPKQFVVQDSQSLKSLNINDFARDINFPVIVKPLLANGTNTAHSMSLVFNLEGLTKRLELDPPIVVQQFVNHGGVLFKVYVAGDYVKCVKRSSLPDVSKETIDKMALESGTGVMSFSQISSAVIAGDDGWSNSSCNNSGEKPKMPEPEFVEEVAKGLKEVIGLHLFNFDMIRDGKSDGYYVVDINYFPGYEKLPCYESLMVDFFMKIKKMQDEKKMMKKENDDEEVDKTQS</sequence>
<keyword evidence="14" id="KW-1185">Reference proteome</keyword>
<keyword evidence="5 9" id="KW-0547">Nucleotide-binding</keyword>
<feature type="binding site" evidence="10">
    <location>
        <position position="31"/>
    </location>
    <ligand>
        <name>1D-myo-inositol 1,3,4-trisphosphate</name>
        <dbReference type="ChEBI" id="CHEBI:58414"/>
    </ligand>
</feature>
<feature type="binding site" evidence="10">
    <location>
        <position position="125"/>
    </location>
    <ligand>
        <name>1D-myo-inositol 1,3,4-trisphosphate</name>
        <dbReference type="ChEBI" id="CHEBI:58414"/>
    </ligand>
</feature>
<dbReference type="SUPFAM" id="SSF56059">
    <property type="entry name" value="Glutathione synthetase ATP-binding domain-like"/>
    <property type="match status" value="1"/>
</dbReference>
<dbReference type="GO" id="GO:0052726">
    <property type="term" value="F:inositol-1,3,4-trisphosphate 5-kinase activity"/>
    <property type="evidence" value="ECO:0007669"/>
    <property type="project" value="InterPro"/>
</dbReference>
<feature type="binding site" evidence="10">
    <location>
        <position position="114"/>
    </location>
    <ligand>
        <name>ATP</name>
        <dbReference type="ChEBI" id="CHEBI:30616"/>
    </ligand>
</feature>
<dbReference type="InterPro" id="IPR008656">
    <property type="entry name" value="Inositol_tetrakis-P_1-kinase"/>
</dbReference>
<evidence type="ECO:0000256" key="3">
    <source>
        <dbReference type="ARBA" id="ARBA00022679"/>
    </source>
</evidence>
<dbReference type="GO" id="GO:0032957">
    <property type="term" value="P:inositol trisphosphate metabolic process"/>
    <property type="evidence" value="ECO:0007669"/>
    <property type="project" value="InterPro"/>
</dbReference>
<evidence type="ECO:0000256" key="1">
    <source>
        <dbReference type="ARBA" id="ARBA00009601"/>
    </source>
</evidence>
<evidence type="ECO:0000313" key="14">
    <source>
        <dbReference type="Proteomes" id="UP001229421"/>
    </source>
</evidence>
<feature type="binding site" evidence="11">
    <location>
        <position position="265"/>
    </location>
    <ligand>
        <name>Mg(2+)</name>
        <dbReference type="ChEBI" id="CHEBI:18420"/>
        <label>2</label>
    </ligand>
</feature>
<evidence type="ECO:0000256" key="7">
    <source>
        <dbReference type="ARBA" id="ARBA00022840"/>
    </source>
</evidence>
<proteinExistence type="inferred from homology"/>
<evidence type="ECO:0000256" key="5">
    <source>
        <dbReference type="ARBA" id="ARBA00022741"/>
    </source>
</evidence>
<dbReference type="Gene3D" id="3.30.470.20">
    <property type="entry name" value="ATP-grasp fold, B domain"/>
    <property type="match status" value="1"/>
</dbReference>
<dbReference type="InterPro" id="IPR040464">
    <property type="entry name" value="InsP(3)kin_ATP-grasp"/>
</dbReference>
<feature type="binding site" evidence="11">
    <location>
        <position position="265"/>
    </location>
    <ligand>
        <name>Mg(2+)</name>
        <dbReference type="ChEBI" id="CHEBI:18420"/>
        <label>1</label>
    </ligand>
</feature>
<feature type="binding site" evidence="10">
    <location>
        <position position="175"/>
    </location>
    <ligand>
        <name>ATP</name>
        <dbReference type="ChEBI" id="CHEBI:30616"/>
    </ligand>
</feature>
<feature type="binding site" evidence="10">
    <location>
        <position position="271"/>
    </location>
    <ligand>
        <name>1D-myo-inositol 1,3,4-trisphosphate</name>
        <dbReference type="ChEBI" id="CHEBI:58414"/>
    </ligand>
</feature>
<feature type="binding site" evidence="10">
    <location>
        <position position="160"/>
    </location>
    <ligand>
        <name>1D-myo-inositol 1,3,4-trisphosphate</name>
        <dbReference type="ChEBI" id="CHEBI:58414"/>
    </ligand>
</feature>
<dbReference type="GO" id="GO:0047325">
    <property type="term" value="F:inositol-3,4,5,6-tetrakisphosphate 1-kinase activity"/>
    <property type="evidence" value="ECO:0007669"/>
    <property type="project" value="UniProtKB-EC"/>
</dbReference>
<organism evidence="13 14">
    <name type="scientific">Tagetes erecta</name>
    <name type="common">African marigold</name>
    <dbReference type="NCBI Taxonomy" id="13708"/>
    <lineage>
        <taxon>Eukaryota</taxon>
        <taxon>Viridiplantae</taxon>
        <taxon>Streptophyta</taxon>
        <taxon>Embryophyta</taxon>
        <taxon>Tracheophyta</taxon>
        <taxon>Spermatophyta</taxon>
        <taxon>Magnoliopsida</taxon>
        <taxon>eudicotyledons</taxon>
        <taxon>Gunneridae</taxon>
        <taxon>Pentapetalae</taxon>
        <taxon>asterids</taxon>
        <taxon>campanulids</taxon>
        <taxon>Asterales</taxon>
        <taxon>Asteraceae</taxon>
        <taxon>Asteroideae</taxon>
        <taxon>Heliantheae alliance</taxon>
        <taxon>Tageteae</taxon>
        <taxon>Tagetes</taxon>
    </lineage>
</organism>
<dbReference type="PIRSF" id="PIRSF038186">
    <property type="entry name" value="ITPK"/>
    <property type="match status" value="1"/>
</dbReference>
<keyword evidence="7 9" id="KW-0067">ATP-binding</keyword>
<dbReference type="InterPro" id="IPR011761">
    <property type="entry name" value="ATP-grasp"/>
</dbReference>
<evidence type="ECO:0000256" key="4">
    <source>
        <dbReference type="ARBA" id="ARBA00022723"/>
    </source>
</evidence>
<dbReference type="GO" id="GO:0052725">
    <property type="term" value="F:inositol-1,3,4-trisphosphate 6-kinase activity"/>
    <property type="evidence" value="ECO:0007669"/>
    <property type="project" value="InterPro"/>
</dbReference>
<evidence type="ECO:0000256" key="11">
    <source>
        <dbReference type="PIRSR" id="PIRSR038186-2"/>
    </source>
</evidence>
<evidence type="ECO:0000313" key="13">
    <source>
        <dbReference type="EMBL" id="KAK1425323.1"/>
    </source>
</evidence>
<dbReference type="GO" id="GO:0005524">
    <property type="term" value="F:ATP binding"/>
    <property type="evidence" value="ECO:0007669"/>
    <property type="project" value="UniProtKB-UniRule"/>
</dbReference>
<comment type="similarity">
    <text evidence="1 9">Belongs to the ITPK1 family.</text>
</comment>
<reference evidence="13" key="1">
    <citation type="journal article" date="2023" name="bioRxiv">
        <title>Improved chromosome-level genome assembly for marigold (Tagetes erecta).</title>
        <authorList>
            <person name="Jiang F."/>
            <person name="Yuan L."/>
            <person name="Wang S."/>
            <person name="Wang H."/>
            <person name="Xu D."/>
            <person name="Wang A."/>
            <person name="Fan W."/>
        </authorList>
    </citation>
    <scope>NUCLEOTIDE SEQUENCE</scope>
    <source>
        <strain evidence="13">WSJ</strain>
        <tissue evidence="13">Leaf</tissue>
    </source>
</reference>
<dbReference type="Pfam" id="PF05770">
    <property type="entry name" value="Ins134_P3_kin"/>
    <property type="match status" value="1"/>
</dbReference>
<feature type="domain" description="ATP-grasp" evidence="12">
    <location>
        <begin position="73"/>
        <end position="294"/>
    </location>
</feature>
<dbReference type="PROSITE" id="PS50975">
    <property type="entry name" value="ATP_GRASP"/>
    <property type="match status" value="1"/>
</dbReference>
<dbReference type="Proteomes" id="UP001229421">
    <property type="component" value="Unassembled WGS sequence"/>
</dbReference>
<dbReference type="GO" id="GO:0005737">
    <property type="term" value="C:cytoplasm"/>
    <property type="evidence" value="ECO:0007669"/>
    <property type="project" value="TreeGrafter"/>
</dbReference>
<gene>
    <name evidence="13" type="ORF">QVD17_20674</name>
</gene>
<accession>A0AAD8KM46</accession>
<dbReference type="PANTHER" id="PTHR14217:SF43">
    <property type="entry name" value="INOSITOL-TETRAKISPHOSPHATE 1-KINASE"/>
    <property type="match status" value="1"/>
</dbReference>
<dbReference type="PANTHER" id="PTHR14217">
    <property type="entry name" value="INOSITOL-TETRAKISPHOSPHATE 1-KINASE"/>
    <property type="match status" value="1"/>
</dbReference>
<feature type="binding site" evidence="11">
    <location>
        <position position="251"/>
    </location>
    <ligand>
        <name>Mg(2+)</name>
        <dbReference type="ChEBI" id="CHEBI:18420"/>
        <label>1</label>
    </ligand>
</feature>
<evidence type="ECO:0000259" key="12">
    <source>
        <dbReference type="PROSITE" id="PS50975"/>
    </source>
</evidence>
<evidence type="ECO:0000256" key="9">
    <source>
        <dbReference type="PIRNR" id="PIRNR038186"/>
    </source>
</evidence>
<comment type="cofactor">
    <cofactor evidence="9 11">
        <name>Mg(2+)</name>
        <dbReference type="ChEBI" id="CHEBI:18420"/>
    </cofactor>
    <text evidence="9 11">Binds 2 magnesium ions per subunit.</text>
</comment>
<dbReference type="InterPro" id="IPR041429">
    <property type="entry name" value="ITPK1_N"/>
</dbReference>
<comment type="subunit">
    <text evidence="2 9">Monomer.</text>
</comment>
<evidence type="ECO:0000256" key="10">
    <source>
        <dbReference type="PIRSR" id="PIRSR038186-1"/>
    </source>
</evidence>
<evidence type="ECO:0000256" key="8">
    <source>
        <dbReference type="ARBA" id="ARBA00022842"/>
    </source>
</evidence>
<protein>
    <recommendedName>
        <fullName evidence="9">Inositol-tetrakisphosphate 1-kinase</fullName>
        <ecNumber evidence="9">2.7.1.134</ecNumber>
    </recommendedName>
</protein>
<keyword evidence="8 9" id="KW-0460">Magnesium</keyword>
<feature type="binding site" evidence="10">
    <location>
        <begin position="149"/>
        <end position="160"/>
    </location>
    <ligand>
        <name>ATP</name>
        <dbReference type="ChEBI" id="CHEBI:30616"/>
    </ligand>
</feature>
<dbReference type="Pfam" id="PF17927">
    <property type="entry name" value="Ins134_P3_kin_N"/>
    <property type="match status" value="1"/>
</dbReference>
<dbReference type="GO" id="GO:0000287">
    <property type="term" value="F:magnesium ion binding"/>
    <property type="evidence" value="ECO:0007669"/>
    <property type="project" value="InterPro"/>
</dbReference>
<dbReference type="EMBL" id="JAUHHV010000005">
    <property type="protein sequence ID" value="KAK1425323.1"/>
    <property type="molecule type" value="Genomic_DNA"/>
</dbReference>
<comment type="caution">
    <text evidence="13">The sequence shown here is derived from an EMBL/GenBank/DDBJ whole genome shotgun (WGS) entry which is preliminary data.</text>
</comment>
<feature type="binding site" evidence="11">
    <location>
        <position position="267"/>
    </location>
    <ligand>
        <name>Mg(2+)</name>
        <dbReference type="ChEBI" id="CHEBI:18420"/>
        <label>2</label>
    </ligand>
</feature>
<keyword evidence="3 9" id="KW-0808">Transferase</keyword>
<feature type="binding site" evidence="10">
    <location>
        <position position="267"/>
    </location>
    <ligand>
        <name>1D-myo-inositol 1,3,4-trisphosphate</name>
        <dbReference type="ChEBI" id="CHEBI:58414"/>
    </ligand>
</feature>
<feature type="binding site" evidence="10">
    <location>
        <position position="66"/>
    </location>
    <ligand>
        <name>ATP</name>
        <dbReference type="ChEBI" id="CHEBI:30616"/>
    </ligand>
</feature>
<dbReference type="AlphaFoldDB" id="A0AAD8KM46"/>
<keyword evidence="4 9" id="KW-0479">Metal-binding</keyword>
<comment type="function">
    <text evidence="9">Kinase that can phosphorylate various inositol polyphosphate such as Ins(3,4,5,6)P4 or Ins(1,3,4)P3.</text>
</comment>
<comment type="catalytic activity">
    <reaction evidence="9">
        <text>1D-myo-inositol 3,4,5,6-tetrakisphosphate + ATP = 1D-myo-inositol 1,3,4,5,6-pentakisphosphate + ADP + H(+)</text>
        <dbReference type="Rhea" id="RHEA:12452"/>
        <dbReference type="ChEBI" id="CHEBI:15378"/>
        <dbReference type="ChEBI" id="CHEBI:30616"/>
        <dbReference type="ChEBI" id="CHEBI:57539"/>
        <dbReference type="ChEBI" id="CHEBI:57733"/>
        <dbReference type="ChEBI" id="CHEBI:456216"/>
        <dbReference type="EC" id="2.7.1.134"/>
    </reaction>
</comment>
<evidence type="ECO:0000256" key="6">
    <source>
        <dbReference type="ARBA" id="ARBA00022777"/>
    </source>
</evidence>